<dbReference type="WBParaSite" id="EEL_0000730001-mRNA-1">
    <property type="protein sequence ID" value="EEL_0000730001-mRNA-1"/>
    <property type="gene ID" value="EEL_0000730001"/>
</dbReference>
<accession>A0A0R3RYE5</accession>
<feature type="transmembrane region" description="Helical" evidence="1">
    <location>
        <begin position="48"/>
        <end position="72"/>
    </location>
</feature>
<protein>
    <submittedName>
        <fullName evidence="3">Delta-like protein</fullName>
    </submittedName>
</protein>
<sequence>MFSPKLAPFMNEEFKEKHISRKSRKQVNTTTRNELEYVKKKFIYHGNFLVLCGISFGIYVILIFSIQIWILISRIEIRNGVRSLSSAEETTWWFDQVVIDF</sequence>
<keyword evidence="1" id="KW-0472">Membrane</keyword>
<evidence type="ECO:0000313" key="2">
    <source>
        <dbReference type="Proteomes" id="UP000050640"/>
    </source>
</evidence>
<organism evidence="2 3">
    <name type="scientific">Elaeophora elaphi</name>
    <dbReference type="NCBI Taxonomy" id="1147741"/>
    <lineage>
        <taxon>Eukaryota</taxon>
        <taxon>Metazoa</taxon>
        <taxon>Ecdysozoa</taxon>
        <taxon>Nematoda</taxon>
        <taxon>Chromadorea</taxon>
        <taxon>Rhabditida</taxon>
        <taxon>Spirurina</taxon>
        <taxon>Spiruromorpha</taxon>
        <taxon>Filarioidea</taxon>
        <taxon>Onchocercidae</taxon>
        <taxon>Elaeophora</taxon>
    </lineage>
</organism>
<evidence type="ECO:0000313" key="3">
    <source>
        <dbReference type="WBParaSite" id="EEL_0000730001-mRNA-1"/>
    </source>
</evidence>
<dbReference type="AlphaFoldDB" id="A0A0R3RYE5"/>
<name>A0A0R3RYE5_9BILA</name>
<proteinExistence type="predicted"/>
<dbReference type="Proteomes" id="UP000050640">
    <property type="component" value="Unplaced"/>
</dbReference>
<keyword evidence="2" id="KW-1185">Reference proteome</keyword>
<keyword evidence="1" id="KW-0812">Transmembrane</keyword>
<keyword evidence="1" id="KW-1133">Transmembrane helix</keyword>
<reference evidence="3" key="1">
    <citation type="submission" date="2017-02" db="UniProtKB">
        <authorList>
            <consortium name="WormBaseParasite"/>
        </authorList>
    </citation>
    <scope>IDENTIFICATION</scope>
</reference>
<evidence type="ECO:0000256" key="1">
    <source>
        <dbReference type="SAM" id="Phobius"/>
    </source>
</evidence>